<evidence type="ECO:0000313" key="4">
    <source>
        <dbReference type="EMBL" id="KAH7161355.1"/>
    </source>
</evidence>
<dbReference type="GO" id="GO:0008270">
    <property type="term" value="F:zinc ion binding"/>
    <property type="evidence" value="ECO:0007669"/>
    <property type="project" value="InterPro"/>
</dbReference>
<dbReference type="SMART" id="SM00066">
    <property type="entry name" value="GAL4"/>
    <property type="match status" value="1"/>
</dbReference>
<dbReference type="InterPro" id="IPR036864">
    <property type="entry name" value="Zn2-C6_fun-type_DNA-bd_sf"/>
</dbReference>
<dbReference type="PROSITE" id="PS00463">
    <property type="entry name" value="ZN2_CY6_FUNGAL_1"/>
    <property type="match status" value="1"/>
</dbReference>
<dbReference type="Pfam" id="PF00172">
    <property type="entry name" value="Zn_clus"/>
    <property type="match status" value="1"/>
</dbReference>
<protein>
    <recommendedName>
        <fullName evidence="3">Zn(2)-C6 fungal-type domain-containing protein</fullName>
    </recommendedName>
</protein>
<keyword evidence="1" id="KW-0539">Nucleus</keyword>
<feature type="domain" description="Zn(2)-C6 fungal-type" evidence="3">
    <location>
        <begin position="39"/>
        <end position="69"/>
    </location>
</feature>
<reference evidence="4" key="1">
    <citation type="journal article" date="2021" name="Nat. Commun.">
        <title>Genetic determinants of endophytism in the Arabidopsis root mycobiome.</title>
        <authorList>
            <person name="Mesny F."/>
            <person name="Miyauchi S."/>
            <person name="Thiergart T."/>
            <person name="Pickel B."/>
            <person name="Atanasova L."/>
            <person name="Karlsson M."/>
            <person name="Huettel B."/>
            <person name="Barry K.W."/>
            <person name="Haridas S."/>
            <person name="Chen C."/>
            <person name="Bauer D."/>
            <person name="Andreopoulos W."/>
            <person name="Pangilinan J."/>
            <person name="LaButti K."/>
            <person name="Riley R."/>
            <person name="Lipzen A."/>
            <person name="Clum A."/>
            <person name="Drula E."/>
            <person name="Henrissat B."/>
            <person name="Kohler A."/>
            <person name="Grigoriev I.V."/>
            <person name="Martin F.M."/>
            <person name="Hacquard S."/>
        </authorList>
    </citation>
    <scope>NUCLEOTIDE SEQUENCE</scope>
    <source>
        <strain evidence="4">MPI-CAGE-AT-0147</strain>
    </source>
</reference>
<dbReference type="PANTHER" id="PTHR47784:SF7">
    <property type="entry name" value="ZN(II)2CYS6 TRANSCRIPTION FACTOR (EUROFUNG)"/>
    <property type="match status" value="1"/>
</dbReference>
<organism evidence="4 5">
    <name type="scientific">Dactylonectria macrodidyma</name>
    <dbReference type="NCBI Taxonomy" id="307937"/>
    <lineage>
        <taxon>Eukaryota</taxon>
        <taxon>Fungi</taxon>
        <taxon>Dikarya</taxon>
        <taxon>Ascomycota</taxon>
        <taxon>Pezizomycotina</taxon>
        <taxon>Sordariomycetes</taxon>
        <taxon>Hypocreomycetidae</taxon>
        <taxon>Hypocreales</taxon>
        <taxon>Nectriaceae</taxon>
        <taxon>Dactylonectria</taxon>
    </lineage>
</organism>
<gene>
    <name evidence="4" type="ORF">EDB81DRAFT_784547</name>
</gene>
<dbReference type="InterPro" id="IPR021858">
    <property type="entry name" value="Fun_TF"/>
</dbReference>
<dbReference type="SUPFAM" id="SSF57701">
    <property type="entry name" value="Zn2/Cys6 DNA-binding domain"/>
    <property type="match status" value="1"/>
</dbReference>
<dbReference type="EMBL" id="JAGMUV010000004">
    <property type="protein sequence ID" value="KAH7161355.1"/>
    <property type="molecule type" value="Genomic_DNA"/>
</dbReference>
<comment type="caution">
    <text evidence="4">The sequence shown here is derived from an EMBL/GenBank/DDBJ whole genome shotgun (WGS) entry which is preliminary data.</text>
</comment>
<evidence type="ECO:0000259" key="3">
    <source>
        <dbReference type="PROSITE" id="PS50048"/>
    </source>
</evidence>
<dbReference type="GO" id="GO:0001228">
    <property type="term" value="F:DNA-binding transcription activator activity, RNA polymerase II-specific"/>
    <property type="evidence" value="ECO:0007669"/>
    <property type="project" value="TreeGrafter"/>
</dbReference>
<name>A0A9P9FEH2_9HYPO</name>
<dbReference type="AlphaFoldDB" id="A0A9P9FEH2"/>
<dbReference type="Pfam" id="PF11951">
    <property type="entry name" value="Fungal_trans_2"/>
    <property type="match status" value="1"/>
</dbReference>
<sequence length="437" mass="49412">MSDHSASESPATVGRSPAPLVMTKRRPIPRKGHTKSRGGCSICKRRKVKCDEVLPQCGPCGRLDLECEYQPQKCRDRTETSTSLTRPLRTTPATFDIDDMNFFRHFMFEAYPPLPIDGFSVWQNVSRLSHKYDFLLHSMLALGASHLDLISPSGYKKAALKHRVIAIKSLNGHLSKPNLSVQEAEAAFGAMLNLTFQAAQIADGLVDFLTMIRGCFLIGIHTLPNIEMSLFSTIARTTYIKRVQELVHDVSTDQQLNGIIAREFYQSTVQLSPLCKSVPELRFLERMQRIASLAVTDLSESIRELSFFYEGLVELTSEEFATFIDPDSHVSRLVIMHMLVLDFVISRKTLIKGGTDGDKFQRYSKAFDSNKGMFGFWIDQMVEELPPEYRKYAMWPVNFVRGLDFSFELGHEVWRPFLLSIGKTTLPAERGTVLVIG</sequence>
<dbReference type="InterPro" id="IPR053157">
    <property type="entry name" value="Sterol_Uptake_Regulator"/>
</dbReference>
<feature type="region of interest" description="Disordered" evidence="2">
    <location>
        <begin position="1"/>
        <end position="20"/>
    </location>
</feature>
<evidence type="ECO:0000256" key="2">
    <source>
        <dbReference type="SAM" id="MobiDB-lite"/>
    </source>
</evidence>
<proteinExistence type="predicted"/>
<dbReference type="Proteomes" id="UP000738349">
    <property type="component" value="Unassembled WGS sequence"/>
</dbReference>
<accession>A0A9P9FEH2</accession>
<keyword evidence="5" id="KW-1185">Reference proteome</keyword>
<evidence type="ECO:0000256" key="1">
    <source>
        <dbReference type="ARBA" id="ARBA00023242"/>
    </source>
</evidence>
<dbReference type="InterPro" id="IPR001138">
    <property type="entry name" value="Zn2Cys6_DnaBD"/>
</dbReference>
<dbReference type="OrthoDB" id="5229455at2759"/>
<dbReference type="PROSITE" id="PS50048">
    <property type="entry name" value="ZN2_CY6_FUNGAL_2"/>
    <property type="match status" value="1"/>
</dbReference>
<dbReference type="Gene3D" id="4.10.240.10">
    <property type="entry name" value="Zn(2)-C6 fungal-type DNA-binding domain"/>
    <property type="match status" value="1"/>
</dbReference>
<dbReference type="CDD" id="cd00067">
    <property type="entry name" value="GAL4"/>
    <property type="match status" value="1"/>
</dbReference>
<evidence type="ECO:0000313" key="5">
    <source>
        <dbReference type="Proteomes" id="UP000738349"/>
    </source>
</evidence>
<dbReference type="PANTHER" id="PTHR47784">
    <property type="entry name" value="STEROL UPTAKE CONTROL PROTEIN 2"/>
    <property type="match status" value="1"/>
</dbReference>